<reference evidence="1" key="1">
    <citation type="submission" date="2020-04" db="EMBL/GenBank/DDBJ databases">
        <authorList>
            <person name="Alioto T."/>
            <person name="Alioto T."/>
            <person name="Gomez Garrido J."/>
        </authorList>
    </citation>
    <scope>NUCLEOTIDE SEQUENCE</scope>
    <source>
        <strain evidence="1">A484AB</strain>
    </source>
</reference>
<dbReference type="AlphaFoldDB" id="A0A6S7FQ76"/>
<organism evidence="1 2">
    <name type="scientific">Paramuricea clavata</name>
    <name type="common">Red gorgonian</name>
    <name type="synonym">Violescent sea-whip</name>
    <dbReference type="NCBI Taxonomy" id="317549"/>
    <lineage>
        <taxon>Eukaryota</taxon>
        <taxon>Metazoa</taxon>
        <taxon>Cnidaria</taxon>
        <taxon>Anthozoa</taxon>
        <taxon>Octocorallia</taxon>
        <taxon>Malacalcyonacea</taxon>
        <taxon>Plexauridae</taxon>
        <taxon>Paramuricea</taxon>
    </lineage>
</organism>
<accession>A0A6S7FQ76</accession>
<dbReference type="Proteomes" id="UP001152795">
    <property type="component" value="Unassembled WGS sequence"/>
</dbReference>
<evidence type="ECO:0000313" key="1">
    <source>
        <dbReference type="EMBL" id="CAB3979787.1"/>
    </source>
</evidence>
<keyword evidence="2" id="KW-1185">Reference proteome</keyword>
<protein>
    <submittedName>
        <fullName evidence="1">Uncharacterized protein</fullName>
    </submittedName>
</protein>
<proteinExistence type="predicted"/>
<comment type="caution">
    <text evidence="1">The sequence shown here is derived from an EMBL/GenBank/DDBJ whole genome shotgun (WGS) entry which is preliminary data.</text>
</comment>
<gene>
    <name evidence="1" type="ORF">PACLA_8A018176</name>
</gene>
<evidence type="ECO:0000313" key="2">
    <source>
        <dbReference type="Proteomes" id="UP001152795"/>
    </source>
</evidence>
<sequence>YSLQMNCKLLLFTILLITSINRAGSGPITCYACMESTTTYCATAVLSAAHCSAWGWCPPLWFNCVMAVIGTACGVAYIGCAVVCMAPTV</sequence>
<dbReference type="EMBL" id="CACRXK020000229">
    <property type="protein sequence ID" value="CAB3979787.1"/>
    <property type="molecule type" value="Genomic_DNA"/>
</dbReference>
<name>A0A6S7FQ76_PARCT</name>
<feature type="non-terminal residue" evidence="1">
    <location>
        <position position="89"/>
    </location>
</feature>